<name>A0A0W0EUR1_MONRR</name>
<evidence type="ECO:0000256" key="1">
    <source>
        <dbReference type="SAM" id="MobiDB-lite"/>
    </source>
</evidence>
<proteinExistence type="predicted"/>
<feature type="compositionally biased region" description="Polar residues" evidence="1">
    <location>
        <begin position="132"/>
        <end position="147"/>
    </location>
</feature>
<evidence type="ECO:0000313" key="2">
    <source>
        <dbReference type="EMBL" id="KTB27801.1"/>
    </source>
</evidence>
<sequence>MHPSFSSAYPKLSRAPLFPPSLLLLSQSPASSALTAPTPSTLATSLRFSSTTRRYQSELRFRMHILKKEAERDSLNPESVAKALTEHVHETQYRGIGEFSVSFWIKLMLLRSRNNPTHPSCSTNGDLPPRNPSTYDMTYTPLSHMST</sequence>
<protein>
    <submittedName>
        <fullName evidence="2">Uncharacterized protein</fullName>
    </submittedName>
</protein>
<gene>
    <name evidence="2" type="ORF">WG66_19588</name>
</gene>
<accession>A0A0W0EUR1</accession>
<comment type="caution">
    <text evidence="2">The sequence shown here is derived from an EMBL/GenBank/DDBJ whole genome shotgun (WGS) entry which is preliminary data.</text>
</comment>
<organism evidence="2 3">
    <name type="scientific">Moniliophthora roreri</name>
    <name type="common">Frosty pod rot fungus</name>
    <name type="synonym">Monilia roreri</name>
    <dbReference type="NCBI Taxonomy" id="221103"/>
    <lineage>
        <taxon>Eukaryota</taxon>
        <taxon>Fungi</taxon>
        <taxon>Dikarya</taxon>
        <taxon>Basidiomycota</taxon>
        <taxon>Agaricomycotina</taxon>
        <taxon>Agaricomycetes</taxon>
        <taxon>Agaricomycetidae</taxon>
        <taxon>Agaricales</taxon>
        <taxon>Marasmiineae</taxon>
        <taxon>Marasmiaceae</taxon>
        <taxon>Moniliophthora</taxon>
    </lineage>
</organism>
<feature type="compositionally biased region" description="Polar residues" evidence="1">
    <location>
        <begin position="115"/>
        <end position="125"/>
    </location>
</feature>
<dbReference type="EMBL" id="LATX01002519">
    <property type="protein sequence ID" value="KTB27801.1"/>
    <property type="molecule type" value="Genomic_DNA"/>
</dbReference>
<evidence type="ECO:0000313" key="3">
    <source>
        <dbReference type="Proteomes" id="UP000054988"/>
    </source>
</evidence>
<dbReference type="Proteomes" id="UP000054988">
    <property type="component" value="Unassembled WGS sequence"/>
</dbReference>
<reference evidence="2 3" key="1">
    <citation type="submission" date="2015-12" db="EMBL/GenBank/DDBJ databases">
        <title>Draft genome sequence of Moniliophthora roreri, the causal agent of frosty pod rot of cacao.</title>
        <authorList>
            <person name="Aime M.C."/>
            <person name="Diaz-Valderrama J.R."/>
            <person name="Kijpornyongpan T."/>
            <person name="Phillips-Mora W."/>
        </authorList>
    </citation>
    <scope>NUCLEOTIDE SEQUENCE [LARGE SCALE GENOMIC DNA]</scope>
    <source>
        <strain evidence="2 3">MCA 2952</strain>
    </source>
</reference>
<feature type="region of interest" description="Disordered" evidence="1">
    <location>
        <begin position="115"/>
        <end position="147"/>
    </location>
</feature>
<dbReference type="AlphaFoldDB" id="A0A0W0EUR1"/>